<dbReference type="Gene3D" id="2.10.50.10">
    <property type="entry name" value="Tumor Necrosis Factor Receptor, subunit A, domain 2"/>
    <property type="match status" value="1"/>
</dbReference>
<accession>A0AA88YF51</accession>
<evidence type="ECO:0000256" key="2">
    <source>
        <dbReference type="SAM" id="Phobius"/>
    </source>
</evidence>
<reference evidence="4" key="1">
    <citation type="submission" date="2019-08" db="EMBL/GenBank/DDBJ databases">
        <title>The improved chromosome-level genome for the pearl oyster Pinctada fucata martensii using PacBio sequencing and Hi-C.</title>
        <authorList>
            <person name="Zheng Z."/>
        </authorList>
    </citation>
    <scope>NUCLEOTIDE SEQUENCE</scope>
    <source>
        <strain evidence="4">ZZ-2019</strain>
        <tissue evidence="4">Adductor muscle</tissue>
    </source>
</reference>
<dbReference type="PROSITE" id="PS01186">
    <property type="entry name" value="EGF_2"/>
    <property type="match status" value="1"/>
</dbReference>
<keyword evidence="2" id="KW-1133">Transmembrane helix</keyword>
<feature type="transmembrane region" description="Helical" evidence="2">
    <location>
        <begin position="836"/>
        <end position="860"/>
    </location>
</feature>
<feature type="repeat" description="TNFR-Cys" evidence="1">
    <location>
        <begin position="177"/>
        <end position="220"/>
    </location>
</feature>
<feature type="disulfide bond" evidence="1">
    <location>
        <begin position="199"/>
        <end position="212"/>
    </location>
</feature>
<dbReference type="InterPro" id="IPR001368">
    <property type="entry name" value="TNFR/NGFR_Cys_rich_reg"/>
</dbReference>
<comment type="caution">
    <text evidence="4">The sequence shown here is derived from an EMBL/GenBank/DDBJ whole genome shotgun (WGS) entry which is preliminary data.</text>
</comment>
<proteinExistence type="predicted"/>
<gene>
    <name evidence="4" type="ORF">FSP39_015011</name>
</gene>
<feature type="transmembrane region" description="Helical" evidence="2">
    <location>
        <begin position="909"/>
        <end position="934"/>
    </location>
</feature>
<dbReference type="Proteomes" id="UP001186944">
    <property type="component" value="Unassembled WGS sequence"/>
</dbReference>
<name>A0AA88YF51_PINIB</name>
<evidence type="ECO:0000313" key="4">
    <source>
        <dbReference type="EMBL" id="KAK3095466.1"/>
    </source>
</evidence>
<keyword evidence="5" id="KW-1185">Reference proteome</keyword>
<feature type="transmembrane region" description="Helical" evidence="2">
    <location>
        <begin position="1200"/>
        <end position="1222"/>
    </location>
</feature>
<feature type="domain" description="TNFR-Cys" evidence="3">
    <location>
        <begin position="177"/>
        <end position="220"/>
    </location>
</feature>
<keyword evidence="2" id="KW-0472">Membrane</keyword>
<dbReference type="SMART" id="SM00208">
    <property type="entry name" value="TNFR"/>
    <property type="match status" value="1"/>
</dbReference>
<evidence type="ECO:0000313" key="5">
    <source>
        <dbReference type="Proteomes" id="UP001186944"/>
    </source>
</evidence>
<evidence type="ECO:0000256" key="1">
    <source>
        <dbReference type="PROSITE-ProRule" id="PRU00206"/>
    </source>
</evidence>
<dbReference type="Pfam" id="PF00020">
    <property type="entry name" value="TNFR_c6"/>
    <property type="match status" value="1"/>
</dbReference>
<keyword evidence="2" id="KW-0812">Transmembrane</keyword>
<organism evidence="4 5">
    <name type="scientific">Pinctada imbricata</name>
    <name type="common">Atlantic pearl-oyster</name>
    <name type="synonym">Pinctada martensii</name>
    <dbReference type="NCBI Taxonomy" id="66713"/>
    <lineage>
        <taxon>Eukaryota</taxon>
        <taxon>Metazoa</taxon>
        <taxon>Spiralia</taxon>
        <taxon>Lophotrochozoa</taxon>
        <taxon>Mollusca</taxon>
        <taxon>Bivalvia</taxon>
        <taxon>Autobranchia</taxon>
        <taxon>Pteriomorphia</taxon>
        <taxon>Pterioida</taxon>
        <taxon>Pterioidea</taxon>
        <taxon>Pteriidae</taxon>
        <taxon>Pinctada</taxon>
    </lineage>
</organism>
<sequence>MNGYMTEKETMERVECETGVEVIFTDNDQPGWISFELNTTDPYGIMDPDIGLSYRSMTDGLESSLQLYLVNYEVWGEYILGTCIFYELDLPPNKARDHGGKVRSYSENPSLKAISMEGDSMTLVKQLQIVGVHKECKGDLSHCEKFAVCDTLQGKLNCRCKRGYYLQDKQCKECATSCPDGFFMINQCSANTDAVCQACTTCSGSRYTAAPCSTTQDTICIDVSFPMDHVNWNSTVAEDDTRSVSVSASSNVFIEKLRKMKDLNMKLFFPNNQQQIAFPYLRESGLEVKIKISQTYIVPEYVDLEHLDDIPFFNADPFQTAETKKRMTFLRENYCRSVIPDKYKILLEIVKNQYTVAGMKACDGTSACPHGYKQGEMYLDRDIYKKCPINDGKSDSFTPLRKASNAIFCPLTTDLLTRTFGLPAEEVEQLTFPTPDCKRNTEHCQACTDTCLLNNTGTADDSLCCKATCYSQDICQKTYSDECPVRDVKCSRGDVYAYFLEPMFEKLNRKFMCHLKYRQPAKLYQIEYEVLMPSIQHTLNRRILVVKPENKSYHEHGSATSDYITATHDTLPKIHDEVIVVGNRFRNLVPTRFSLHKLKEPEEFDSSKKFNVQRNKSDFSQSVLYSVHAQFEKPFLYSSITWPRTGCFAKNYSQIYPPQHLYTSDALDIEPTIIESGGQFVYQTSEWGIKKNSAINVFINGSKSILSYYQDDFKDTRIASTSLRGDLVWIKGMDIWNFTVSGTLEKCPGYLTMDVYDQFMEAKLAHFDVFIKCPVNFTITNSIRRQVTVSPEIFVIYINDYHTVHKVFLSEMLGPTNVPLQSSSIVPMESKENFPWLPIILSLVFTGIVLIIFLGVAIYISKIKIVTTDDIFKYPGVTFINKEDQTGRLRSESSNTTQHARPISRKIRCVLLTLYIMYAFTFTFSMLLGVFYMVQGPLISNLTIVSNTSAKIHQAVDTQLHSMEKFENHEMTRLFNDTYDRLRACAHHGAKNLESVTNSVQVKIDEQIQNLYIHNKTLYTLVIQTVEEKSQLLRKEMDKFVKQYNTTIQNHFESVLVKYNRFLETLIKNDWLAFPEERFISQKEVLGDNSGREHLLNFMSWLEVGKVEDTLGVSDKVIDRLSRTLPDLDKDFLKESFTPKTYKSNVKDMEDSTFKFHVLQGDSVQQSYSLHSSNRSLHYESDAMDALQSKASLINKMGEILLPVFICVFLLMDLLMLAYRFSWLREMYQKARLGVEEKVPTDHVAGKIHFTLTGHDNLKVETPLDKPYNYLMDNKSEVFAGKSELYLMYCRASPKSKDDILREIWTHKQRQKQKITPPLSDKKNLESKLTTVVKFLYKHLISPIFWRFVLVGAFVLGISVVIKATNDLVSIETATFLMDAKSIFPQLHHQTEITNTLLSEFLTYSTNILEDFKSATDEDLNVVTSVLRSSLWEQNQAVSSQISDLCSMSGVPLCNADLALPSFQTSLLQCNFLPLHVNFLKDFENQSFVNYLHTELYPLVRTLRYILFNMCYILFVFACLMLICHIFIRVIIFYLIKTNRLPKAMMYLVSNANDCWKRTTCPPPDSYYRSNSLIESCESGVVGDIDDTCYRDPATLISTERRPNM</sequence>
<keyword evidence="1" id="KW-1015">Disulfide bond</keyword>
<dbReference type="InterPro" id="IPR000742">
    <property type="entry name" value="EGF"/>
</dbReference>
<feature type="transmembrane region" description="Helical" evidence="2">
    <location>
        <begin position="1344"/>
        <end position="1362"/>
    </location>
</feature>
<protein>
    <recommendedName>
        <fullName evidence="3">TNFR-Cys domain-containing protein</fullName>
    </recommendedName>
</protein>
<dbReference type="EMBL" id="VSWD01000008">
    <property type="protein sequence ID" value="KAK3095466.1"/>
    <property type="molecule type" value="Genomic_DNA"/>
</dbReference>
<feature type="transmembrane region" description="Helical" evidence="2">
    <location>
        <begin position="1506"/>
        <end position="1536"/>
    </location>
</feature>
<evidence type="ECO:0000259" key="3">
    <source>
        <dbReference type="PROSITE" id="PS50050"/>
    </source>
</evidence>
<comment type="caution">
    <text evidence="1">Lacks conserved residue(s) required for the propagation of feature annotation.</text>
</comment>
<dbReference type="PROSITE" id="PS50050">
    <property type="entry name" value="TNFR_NGFR_2"/>
    <property type="match status" value="1"/>
</dbReference>
<feature type="disulfide bond" evidence="1">
    <location>
        <begin position="202"/>
        <end position="220"/>
    </location>
</feature>